<dbReference type="Pfam" id="PF01471">
    <property type="entry name" value="PG_binding_1"/>
    <property type="match status" value="1"/>
</dbReference>
<gene>
    <name evidence="2" type="ORF">A2928_00905</name>
</gene>
<dbReference type="InterPro" id="IPR036365">
    <property type="entry name" value="PGBD-like_sf"/>
</dbReference>
<dbReference type="EMBL" id="MHRX01000051">
    <property type="protein sequence ID" value="OHA32195.1"/>
    <property type="molecule type" value="Genomic_DNA"/>
</dbReference>
<feature type="domain" description="Peptidoglycan binding-like" evidence="1">
    <location>
        <begin position="36"/>
        <end position="94"/>
    </location>
</feature>
<organism evidence="2 3">
    <name type="scientific">Candidatus Taylorbacteria bacterium RIFCSPLOWO2_01_FULL_45_15b</name>
    <dbReference type="NCBI Taxonomy" id="1802319"/>
    <lineage>
        <taxon>Bacteria</taxon>
        <taxon>Candidatus Tayloriibacteriota</taxon>
    </lineage>
</organism>
<dbReference type="STRING" id="1802319.A2928_00905"/>
<dbReference type="InterPro" id="IPR002477">
    <property type="entry name" value="Peptidoglycan-bd-like"/>
</dbReference>
<accession>A0A1G2N7U5</accession>
<dbReference type="AlphaFoldDB" id="A0A1G2N7U5"/>
<sequence length="200" mass="21999">MKPEYKIALFTFLFIALLFPQKSNAALFVEMEVGSSGDSVVELQQYLALDPSIYPEGLVTGYFGSLTRSAVMRFQARYEISQVGRVGPITLAVLNELMIGGGTGGSDDEYAPIISDVKVTNTGSMALVSWKTSEAATTKVYYTPRYPLTYETSLVLNPPIDYIGNHSILIPNLENRTYFYIVESEDIAGNVSVTTPKVLR</sequence>
<name>A0A1G2N7U5_9BACT</name>
<dbReference type="Proteomes" id="UP000176221">
    <property type="component" value="Unassembled WGS sequence"/>
</dbReference>
<dbReference type="InterPro" id="IPR036366">
    <property type="entry name" value="PGBDSf"/>
</dbReference>
<proteinExistence type="predicted"/>
<evidence type="ECO:0000313" key="3">
    <source>
        <dbReference type="Proteomes" id="UP000176221"/>
    </source>
</evidence>
<evidence type="ECO:0000259" key="1">
    <source>
        <dbReference type="Pfam" id="PF01471"/>
    </source>
</evidence>
<dbReference type="SUPFAM" id="SSF47090">
    <property type="entry name" value="PGBD-like"/>
    <property type="match status" value="1"/>
</dbReference>
<comment type="caution">
    <text evidence="2">The sequence shown here is derived from an EMBL/GenBank/DDBJ whole genome shotgun (WGS) entry which is preliminary data.</text>
</comment>
<evidence type="ECO:0000313" key="2">
    <source>
        <dbReference type="EMBL" id="OHA32195.1"/>
    </source>
</evidence>
<dbReference type="Gene3D" id="1.10.101.10">
    <property type="entry name" value="PGBD-like superfamily/PGBD"/>
    <property type="match status" value="1"/>
</dbReference>
<protein>
    <recommendedName>
        <fullName evidence="1">Peptidoglycan binding-like domain-containing protein</fullName>
    </recommendedName>
</protein>
<reference evidence="2 3" key="1">
    <citation type="journal article" date="2016" name="Nat. Commun.">
        <title>Thousands of microbial genomes shed light on interconnected biogeochemical processes in an aquifer system.</title>
        <authorList>
            <person name="Anantharaman K."/>
            <person name="Brown C.T."/>
            <person name="Hug L.A."/>
            <person name="Sharon I."/>
            <person name="Castelle C.J."/>
            <person name="Probst A.J."/>
            <person name="Thomas B.C."/>
            <person name="Singh A."/>
            <person name="Wilkins M.J."/>
            <person name="Karaoz U."/>
            <person name="Brodie E.L."/>
            <person name="Williams K.H."/>
            <person name="Hubbard S.S."/>
            <person name="Banfield J.F."/>
        </authorList>
    </citation>
    <scope>NUCLEOTIDE SEQUENCE [LARGE SCALE GENOMIC DNA]</scope>
</reference>